<sequence length="15" mass="1696">MLTNVTSNEQGNFKL</sequence>
<organism evidence="1 2">
    <name type="scientific">Araneus ventricosus</name>
    <name type="common">Orbweaver spider</name>
    <name type="synonym">Epeira ventricosa</name>
    <dbReference type="NCBI Taxonomy" id="182803"/>
    <lineage>
        <taxon>Eukaryota</taxon>
        <taxon>Metazoa</taxon>
        <taxon>Ecdysozoa</taxon>
        <taxon>Arthropoda</taxon>
        <taxon>Chelicerata</taxon>
        <taxon>Arachnida</taxon>
        <taxon>Araneae</taxon>
        <taxon>Araneomorphae</taxon>
        <taxon>Entelegynae</taxon>
        <taxon>Araneoidea</taxon>
        <taxon>Araneidae</taxon>
        <taxon>Araneus</taxon>
    </lineage>
</organism>
<accession>A0A4Y2K1A9</accession>
<keyword evidence="2" id="KW-1185">Reference proteome</keyword>
<proteinExistence type="predicted"/>
<reference evidence="1 2" key="1">
    <citation type="journal article" date="2019" name="Sci. Rep.">
        <title>Orb-weaving spider Araneus ventricosus genome elucidates the spidroin gene catalogue.</title>
        <authorList>
            <person name="Kono N."/>
            <person name="Nakamura H."/>
            <person name="Ohtoshi R."/>
            <person name="Moran D.A.P."/>
            <person name="Shinohara A."/>
            <person name="Yoshida Y."/>
            <person name="Fujiwara M."/>
            <person name="Mori M."/>
            <person name="Tomita M."/>
            <person name="Arakawa K."/>
        </authorList>
    </citation>
    <scope>NUCLEOTIDE SEQUENCE [LARGE SCALE GENOMIC DNA]</scope>
</reference>
<evidence type="ECO:0000313" key="1">
    <source>
        <dbReference type="EMBL" id="GBM95619.1"/>
    </source>
</evidence>
<dbReference type="EMBL" id="BGPR01004073">
    <property type="protein sequence ID" value="GBM95619.1"/>
    <property type="molecule type" value="Genomic_DNA"/>
</dbReference>
<evidence type="ECO:0000313" key="2">
    <source>
        <dbReference type="Proteomes" id="UP000499080"/>
    </source>
</evidence>
<gene>
    <name evidence="1" type="ORF">AVEN_1711_1</name>
</gene>
<name>A0A4Y2K1A9_ARAVE</name>
<dbReference type="Proteomes" id="UP000499080">
    <property type="component" value="Unassembled WGS sequence"/>
</dbReference>
<comment type="caution">
    <text evidence="1">The sequence shown here is derived from an EMBL/GenBank/DDBJ whole genome shotgun (WGS) entry which is preliminary data.</text>
</comment>
<protein>
    <submittedName>
        <fullName evidence="1">Uncharacterized protein</fullName>
    </submittedName>
</protein>
<feature type="non-terminal residue" evidence="1">
    <location>
        <position position="15"/>
    </location>
</feature>